<reference evidence="3" key="1">
    <citation type="journal article" date="2021" name="ISME J.">
        <title>Genomic evolution of the class Acidithiobacillia: deep-branching Proteobacteria living in extreme acidic conditions.</title>
        <authorList>
            <person name="Moya-Beltran A."/>
            <person name="Beard S."/>
            <person name="Rojas-Villalobos C."/>
            <person name="Issotta F."/>
            <person name="Gallardo Y."/>
            <person name="Ulloa R."/>
            <person name="Giaveno A."/>
            <person name="Degli Esposti M."/>
            <person name="Johnson D.B."/>
            <person name="Quatrini R."/>
        </authorList>
    </citation>
    <scope>NUCLEOTIDE SEQUENCE</scope>
    <source>
        <strain evidence="3">VAN18-1</strain>
    </source>
</reference>
<dbReference type="InterPro" id="IPR008532">
    <property type="entry name" value="NFACT_RNA-bd"/>
</dbReference>
<dbReference type="GO" id="GO:1990112">
    <property type="term" value="C:RQC complex"/>
    <property type="evidence" value="ECO:0007669"/>
    <property type="project" value="TreeGrafter"/>
</dbReference>
<evidence type="ECO:0000313" key="3">
    <source>
        <dbReference type="EMBL" id="MBU2788928.1"/>
    </source>
</evidence>
<feature type="domain" description="NFACT RNA-binding" evidence="2">
    <location>
        <begin position="385"/>
        <end position="474"/>
    </location>
</feature>
<evidence type="ECO:0000256" key="1">
    <source>
        <dbReference type="SAM" id="Coils"/>
    </source>
</evidence>
<dbReference type="PANTHER" id="PTHR15239">
    <property type="entry name" value="NUCLEAR EXPORT MEDIATOR FACTOR NEMF"/>
    <property type="match status" value="1"/>
</dbReference>
<dbReference type="PANTHER" id="PTHR15239:SF6">
    <property type="entry name" value="RIBOSOME QUALITY CONTROL COMPLEX SUBUNIT NEMF"/>
    <property type="match status" value="1"/>
</dbReference>
<dbReference type="Proteomes" id="UP001197378">
    <property type="component" value="Unassembled WGS sequence"/>
</dbReference>
<protein>
    <submittedName>
        <fullName evidence="3">DUF814 domain-containing protein</fullName>
    </submittedName>
</protein>
<feature type="coiled-coil region" evidence="1">
    <location>
        <begin position="322"/>
        <end position="352"/>
    </location>
</feature>
<accession>A0AAE3CKK0</accession>
<sequence length="496" mass="55669">MDTLQLFAAARCLQEDFAQQSVRGIAAERGTAVLYFARKRLHLAYQASPLGLYWSEAASAVPKPAGPAALLGQKLAGFRLLAIEVPWADRILSLQFRHTGLDRQERHWQLLAECFGGQGALLLLDEREQIHWASRWDSLDQGAGRILPQARYRPPAATSRWDAMENPVFLLHPARREALSGGDGPARIDNVLHGPACADWWQSSGWEPYPLAVEPVAVALPVRAATHWQEPQAASRAPEAAAVEQARQREERRLQRRLQRLQADLLRWQSTPAEDRREATALFTLPDRIHPGGVLQAPEYRPDGVGQIELDIPAGKSLHDHARELLRRAQRAQRAEQRIRAEIAAVEKALAALPNRLPVPPSVSTPGKKQPAQTHLQGIEERVVEGFTILWGKNARANEYLTFRLGRSQDLWLHVQDLQGSHVLIRRSHPQQTVPPEVLRTAAEIALQHSDSQALSAEVDWTELRHVNRHPQGGQGRVLYRQFQTLRVRRPGSARK</sequence>
<dbReference type="Pfam" id="PF05670">
    <property type="entry name" value="NFACT-R_1"/>
    <property type="match status" value="1"/>
</dbReference>
<dbReference type="GO" id="GO:0072344">
    <property type="term" value="P:rescue of stalled ribosome"/>
    <property type="evidence" value="ECO:0007669"/>
    <property type="project" value="TreeGrafter"/>
</dbReference>
<dbReference type="EMBL" id="JAAXYO010000180">
    <property type="protein sequence ID" value="MBU2788928.1"/>
    <property type="molecule type" value="Genomic_DNA"/>
</dbReference>
<name>A0AAE3CKK0_9PROT</name>
<organism evidence="3 4">
    <name type="scientific">Igneacidithiobacillus copahuensis</name>
    <dbReference type="NCBI Taxonomy" id="2724909"/>
    <lineage>
        <taxon>Bacteria</taxon>
        <taxon>Pseudomonadati</taxon>
        <taxon>Pseudomonadota</taxon>
        <taxon>Acidithiobacillia</taxon>
        <taxon>Acidithiobacillales</taxon>
        <taxon>Acidithiobacillaceae</taxon>
        <taxon>Igneacidithiobacillus</taxon>
    </lineage>
</organism>
<evidence type="ECO:0000259" key="2">
    <source>
        <dbReference type="Pfam" id="PF05670"/>
    </source>
</evidence>
<proteinExistence type="predicted"/>
<dbReference type="GO" id="GO:0043023">
    <property type="term" value="F:ribosomal large subunit binding"/>
    <property type="evidence" value="ECO:0007669"/>
    <property type="project" value="TreeGrafter"/>
</dbReference>
<feature type="coiled-coil region" evidence="1">
    <location>
        <begin position="244"/>
        <end position="271"/>
    </location>
</feature>
<keyword evidence="4" id="KW-1185">Reference proteome</keyword>
<gene>
    <name evidence="3" type="ORF">HFQ13_12075</name>
</gene>
<keyword evidence="1" id="KW-0175">Coiled coil</keyword>
<dbReference type="GO" id="GO:0000049">
    <property type="term" value="F:tRNA binding"/>
    <property type="evidence" value="ECO:0007669"/>
    <property type="project" value="TreeGrafter"/>
</dbReference>
<dbReference type="Gene3D" id="2.30.310.10">
    <property type="entry name" value="ibrinogen binding protein from staphylococcus aureus domain"/>
    <property type="match status" value="1"/>
</dbReference>
<comment type="caution">
    <text evidence="3">The sequence shown here is derived from an EMBL/GenBank/DDBJ whole genome shotgun (WGS) entry which is preliminary data.</text>
</comment>
<dbReference type="RefSeq" id="WP_215871724.1">
    <property type="nucleotide sequence ID" value="NZ_JAAXYO010000180.1"/>
</dbReference>
<dbReference type="InterPro" id="IPR051608">
    <property type="entry name" value="RQC_Subunit_NEMF"/>
</dbReference>
<evidence type="ECO:0000313" key="4">
    <source>
        <dbReference type="Proteomes" id="UP001197378"/>
    </source>
</evidence>
<dbReference type="AlphaFoldDB" id="A0AAE3CKK0"/>